<accession>A0A914XIJ6</accession>
<feature type="compositionally biased region" description="Basic and acidic residues" evidence="10">
    <location>
        <begin position="256"/>
        <end position="265"/>
    </location>
</feature>
<sequence length="482" mass="53909">MSFSGGTAQQQLQNSAAAFSVEERKQLNDALKRANEFELAEEMDLMRQPLEGQLLKFTNVVQGWQSRWFVLDPIRGELKYYLKEEHRNQQKVRASVQLIGAVVSPSQEDSLAFSVTPAAGDILKLKAADTKARQAWINRLRTTAEDQRERRLHKALTTQSRTPQLSENVRRGTAKEGAIFHQLHQVLTTVADQHQQLSRITDDLEFDTDILMFKATSRSAVDNLEHCERILAGFIDPRHGGSGRSKVHMPRHSKSLSKDAQDNEPPKITVEYAEDALSLEPLDAHVESAEEVDQSSHVDADLEAMSDDQKRRVLAILNPLKLGTDLTRVSLPVFAMQSRSFLEALSDFFANAPLLIAVANTDSPEQRIIHLVKWYLTSFYEGCRDGQVLKPFNPVLGEVFRCTWVVPNPTDPAAACKLKVVAEQVSHHPPVSAIYVSCPEQSLYFAAHVCPKSKYMGMSMSAALIGEGRLVIGMKSHCFYSC</sequence>
<dbReference type="InterPro" id="IPR000648">
    <property type="entry name" value="Oxysterol-bd"/>
</dbReference>
<dbReference type="InterPro" id="IPR018494">
    <property type="entry name" value="Oxysterol-bd_CS"/>
</dbReference>
<evidence type="ECO:0000313" key="12">
    <source>
        <dbReference type="Proteomes" id="UP000887566"/>
    </source>
</evidence>
<proteinExistence type="inferred from homology"/>
<dbReference type="GO" id="GO:0006869">
    <property type="term" value="P:lipid transport"/>
    <property type="evidence" value="ECO:0007669"/>
    <property type="project" value="UniProtKB-KW"/>
</dbReference>
<evidence type="ECO:0000256" key="8">
    <source>
        <dbReference type="RuleBase" id="RU003844"/>
    </source>
</evidence>
<dbReference type="PANTHER" id="PTHR10972:SF141">
    <property type="entry name" value="OXYSTEROL-BINDING PROTEIN"/>
    <property type="match status" value="1"/>
</dbReference>
<reference evidence="13" key="1">
    <citation type="submission" date="2022-11" db="UniProtKB">
        <authorList>
            <consortium name="WormBaseParasite"/>
        </authorList>
    </citation>
    <scope>IDENTIFICATION</scope>
</reference>
<dbReference type="SUPFAM" id="SSF144000">
    <property type="entry name" value="Oxysterol-binding protein-like"/>
    <property type="match status" value="1"/>
</dbReference>
<name>A0A914XIJ6_9BILA</name>
<dbReference type="GO" id="GO:0016020">
    <property type="term" value="C:membrane"/>
    <property type="evidence" value="ECO:0007669"/>
    <property type="project" value="TreeGrafter"/>
</dbReference>
<dbReference type="SUPFAM" id="SSF50729">
    <property type="entry name" value="PH domain-like"/>
    <property type="match status" value="1"/>
</dbReference>
<organism evidence="12 13">
    <name type="scientific">Plectus sambesii</name>
    <dbReference type="NCBI Taxonomy" id="2011161"/>
    <lineage>
        <taxon>Eukaryota</taxon>
        <taxon>Metazoa</taxon>
        <taxon>Ecdysozoa</taxon>
        <taxon>Nematoda</taxon>
        <taxon>Chromadorea</taxon>
        <taxon>Plectida</taxon>
        <taxon>Plectina</taxon>
        <taxon>Plectoidea</taxon>
        <taxon>Plectidae</taxon>
        <taxon>Plectus</taxon>
    </lineage>
</organism>
<dbReference type="Gene3D" id="1.10.287.2720">
    <property type="match status" value="1"/>
</dbReference>
<evidence type="ECO:0000256" key="7">
    <source>
        <dbReference type="ARBA" id="ARBA00023121"/>
    </source>
</evidence>
<dbReference type="InterPro" id="IPR011993">
    <property type="entry name" value="PH-like_dom_sf"/>
</dbReference>
<evidence type="ECO:0000256" key="3">
    <source>
        <dbReference type="ARBA" id="ARBA00022448"/>
    </source>
</evidence>
<feature type="region of interest" description="Disordered" evidence="10">
    <location>
        <begin position="238"/>
        <end position="266"/>
    </location>
</feature>
<keyword evidence="4" id="KW-0963">Cytoplasm</keyword>
<keyword evidence="5" id="KW-0597">Phosphoprotein</keyword>
<comment type="similarity">
    <text evidence="2 8">Belongs to the OSBP family.</text>
</comment>
<dbReference type="InterPro" id="IPR041680">
    <property type="entry name" value="PH_8"/>
</dbReference>
<dbReference type="AlphaFoldDB" id="A0A914XIJ6"/>
<evidence type="ECO:0000256" key="2">
    <source>
        <dbReference type="ARBA" id="ARBA00008842"/>
    </source>
</evidence>
<evidence type="ECO:0000259" key="11">
    <source>
        <dbReference type="PROSITE" id="PS50003"/>
    </source>
</evidence>
<dbReference type="WBParaSite" id="PSAMB.scaffold7957size6834.g30772.t1">
    <property type="protein sequence ID" value="PSAMB.scaffold7957size6834.g30772.t1"/>
    <property type="gene ID" value="PSAMB.scaffold7957size6834.g30772"/>
</dbReference>
<dbReference type="Gene3D" id="2.40.160.120">
    <property type="match status" value="1"/>
</dbReference>
<dbReference type="PANTHER" id="PTHR10972">
    <property type="entry name" value="OXYSTEROL-BINDING PROTEIN-RELATED"/>
    <property type="match status" value="1"/>
</dbReference>
<comment type="subcellular location">
    <subcellularLocation>
        <location evidence="1">Cytoplasm</location>
    </subcellularLocation>
</comment>
<evidence type="ECO:0000313" key="13">
    <source>
        <dbReference type="WBParaSite" id="PSAMB.scaffold7957size6834.g30772.t1"/>
    </source>
</evidence>
<evidence type="ECO:0000256" key="10">
    <source>
        <dbReference type="SAM" id="MobiDB-lite"/>
    </source>
</evidence>
<dbReference type="PROSITE" id="PS50003">
    <property type="entry name" value="PH_DOMAIN"/>
    <property type="match status" value="1"/>
</dbReference>
<feature type="compositionally biased region" description="Basic residues" evidence="10">
    <location>
        <begin position="245"/>
        <end position="255"/>
    </location>
</feature>
<dbReference type="Pfam" id="PF01237">
    <property type="entry name" value="Oxysterol_BP"/>
    <property type="match status" value="1"/>
</dbReference>
<feature type="domain" description="PH" evidence="11">
    <location>
        <begin position="47"/>
        <end position="145"/>
    </location>
</feature>
<evidence type="ECO:0000256" key="5">
    <source>
        <dbReference type="ARBA" id="ARBA00022553"/>
    </source>
</evidence>
<keyword evidence="6 9" id="KW-0445">Lipid transport</keyword>
<dbReference type="Proteomes" id="UP000887566">
    <property type="component" value="Unplaced"/>
</dbReference>
<dbReference type="InterPro" id="IPR037239">
    <property type="entry name" value="OSBP_sf"/>
</dbReference>
<evidence type="ECO:0000256" key="6">
    <source>
        <dbReference type="ARBA" id="ARBA00023055"/>
    </source>
</evidence>
<dbReference type="InterPro" id="IPR001849">
    <property type="entry name" value="PH_domain"/>
</dbReference>
<dbReference type="GO" id="GO:0032934">
    <property type="term" value="F:sterol binding"/>
    <property type="evidence" value="ECO:0007669"/>
    <property type="project" value="TreeGrafter"/>
</dbReference>
<dbReference type="PROSITE" id="PS01013">
    <property type="entry name" value="OSBP"/>
    <property type="match status" value="1"/>
</dbReference>
<dbReference type="GO" id="GO:0005829">
    <property type="term" value="C:cytosol"/>
    <property type="evidence" value="ECO:0007669"/>
    <property type="project" value="TreeGrafter"/>
</dbReference>
<keyword evidence="3 9" id="KW-0813">Transport</keyword>
<keyword evidence="7" id="KW-0446">Lipid-binding</keyword>
<evidence type="ECO:0000256" key="9">
    <source>
        <dbReference type="RuleBase" id="RU003845"/>
    </source>
</evidence>
<protein>
    <recommendedName>
        <fullName evidence="9">Oxysterol-binding protein</fullName>
    </recommendedName>
</protein>
<evidence type="ECO:0000256" key="1">
    <source>
        <dbReference type="ARBA" id="ARBA00004496"/>
    </source>
</evidence>
<dbReference type="Pfam" id="PF15409">
    <property type="entry name" value="PH_8"/>
    <property type="match status" value="1"/>
</dbReference>
<dbReference type="SMART" id="SM00233">
    <property type="entry name" value="PH"/>
    <property type="match status" value="1"/>
</dbReference>
<evidence type="ECO:0000256" key="4">
    <source>
        <dbReference type="ARBA" id="ARBA00022490"/>
    </source>
</evidence>
<dbReference type="Gene3D" id="2.30.29.30">
    <property type="entry name" value="Pleckstrin-homology domain (PH domain)/Phosphotyrosine-binding domain (PTB)"/>
    <property type="match status" value="1"/>
</dbReference>
<keyword evidence="12" id="KW-1185">Reference proteome</keyword>